<comment type="catalytic activity">
    <reaction evidence="2">
        <text>a 3'-end 2',3'-cyclophospho-ribonucleotide-RNA + H2O = a 3'-end 2'-phospho-ribonucleotide-RNA + H(+)</text>
        <dbReference type="Rhea" id="RHEA:11828"/>
        <dbReference type="Rhea" id="RHEA-COMP:10464"/>
        <dbReference type="Rhea" id="RHEA-COMP:17353"/>
        <dbReference type="ChEBI" id="CHEBI:15377"/>
        <dbReference type="ChEBI" id="CHEBI:15378"/>
        <dbReference type="ChEBI" id="CHEBI:83064"/>
        <dbReference type="ChEBI" id="CHEBI:173113"/>
        <dbReference type="EC" id="3.1.4.58"/>
    </reaction>
</comment>
<comment type="caution">
    <text evidence="5">The sequence shown here is derived from an EMBL/GenBank/DDBJ whole genome shotgun (WGS) entry which is preliminary data.</text>
</comment>
<dbReference type="InterPro" id="IPR009097">
    <property type="entry name" value="Cyclic_Pdiesterase"/>
</dbReference>
<evidence type="ECO:0000313" key="6">
    <source>
        <dbReference type="Proteomes" id="UP001500443"/>
    </source>
</evidence>
<feature type="short sequence motif" description="HXTX 1" evidence="2">
    <location>
        <begin position="42"/>
        <end position="45"/>
    </location>
</feature>
<dbReference type="EMBL" id="BAAAPF010000165">
    <property type="protein sequence ID" value="GAA2135081.1"/>
    <property type="molecule type" value="Genomic_DNA"/>
</dbReference>
<accession>A0ABP5KRS8</accession>
<organism evidence="5 6">
    <name type="scientific">Streptomyces synnematoformans</name>
    <dbReference type="NCBI Taxonomy" id="415721"/>
    <lineage>
        <taxon>Bacteria</taxon>
        <taxon>Bacillati</taxon>
        <taxon>Actinomycetota</taxon>
        <taxon>Actinomycetes</taxon>
        <taxon>Kitasatosporales</taxon>
        <taxon>Streptomycetaceae</taxon>
        <taxon>Streptomyces</taxon>
    </lineage>
</organism>
<feature type="compositionally biased region" description="Gly residues" evidence="3">
    <location>
        <begin position="116"/>
        <end position="127"/>
    </location>
</feature>
<dbReference type="Pfam" id="PF02834">
    <property type="entry name" value="LigT_PEase"/>
    <property type="match status" value="1"/>
</dbReference>
<reference evidence="6" key="1">
    <citation type="journal article" date="2019" name="Int. J. Syst. Evol. Microbiol.">
        <title>The Global Catalogue of Microorganisms (GCM) 10K type strain sequencing project: providing services to taxonomists for standard genome sequencing and annotation.</title>
        <authorList>
            <consortium name="The Broad Institute Genomics Platform"/>
            <consortium name="The Broad Institute Genome Sequencing Center for Infectious Disease"/>
            <person name="Wu L."/>
            <person name="Ma J."/>
        </authorList>
    </citation>
    <scope>NUCLEOTIDE SEQUENCE [LARGE SCALE GENOMIC DNA]</scope>
    <source>
        <strain evidence="6">JCM 15481</strain>
    </source>
</reference>
<gene>
    <name evidence="5" type="primary">thpR</name>
    <name evidence="5" type="ORF">GCM10009802_43800</name>
</gene>
<protein>
    <recommendedName>
        <fullName evidence="2">RNA 2',3'-cyclic phosphodiesterase</fullName>
        <shortName evidence="2">RNA 2',3'-CPDase</shortName>
        <ecNumber evidence="2">3.1.4.58</ecNumber>
    </recommendedName>
</protein>
<comment type="function">
    <text evidence="2">Hydrolyzes RNA 2',3'-cyclic phosphodiester to an RNA 2'-phosphomonoester.</text>
</comment>
<dbReference type="SUPFAM" id="SSF55144">
    <property type="entry name" value="LigT-like"/>
    <property type="match status" value="1"/>
</dbReference>
<name>A0ABP5KRS8_9ACTN</name>
<evidence type="ECO:0000259" key="4">
    <source>
        <dbReference type="Pfam" id="PF02834"/>
    </source>
</evidence>
<dbReference type="EC" id="3.1.4.58" evidence="2"/>
<dbReference type="RefSeq" id="WP_344291714.1">
    <property type="nucleotide sequence ID" value="NZ_BAAAPF010000165.1"/>
</dbReference>
<dbReference type="InterPro" id="IPR014051">
    <property type="entry name" value="Phosphoesterase_HXTX"/>
</dbReference>
<dbReference type="HAMAP" id="MF_01940">
    <property type="entry name" value="RNA_CPDase"/>
    <property type="match status" value="1"/>
</dbReference>
<feature type="active site" description="Proton acceptor" evidence="2">
    <location>
        <position position="138"/>
    </location>
</feature>
<feature type="domain" description="Phosphoesterase HXTX" evidence="4">
    <location>
        <begin position="7"/>
        <end position="85"/>
    </location>
</feature>
<dbReference type="PANTHER" id="PTHR35561">
    <property type="entry name" value="RNA 2',3'-CYCLIC PHOSPHODIESTERASE"/>
    <property type="match status" value="1"/>
</dbReference>
<dbReference type="Gene3D" id="3.90.1140.10">
    <property type="entry name" value="Cyclic phosphodiesterase"/>
    <property type="match status" value="1"/>
</dbReference>
<dbReference type="InterPro" id="IPR004175">
    <property type="entry name" value="RNA_CPDase"/>
</dbReference>
<keyword evidence="6" id="KW-1185">Reference proteome</keyword>
<evidence type="ECO:0000256" key="1">
    <source>
        <dbReference type="ARBA" id="ARBA00022801"/>
    </source>
</evidence>
<keyword evidence="1 2" id="KW-0378">Hydrolase</keyword>
<evidence type="ECO:0000256" key="2">
    <source>
        <dbReference type="HAMAP-Rule" id="MF_01940"/>
    </source>
</evidence>
<evidence type="ECO:0000313" key="5">
    <source>
        <dbReference type="EMBL" id="GAA2135081.1"/>
    </source>
</evidence>
<evidence type="ECO:0000256" key="3">
    <source>
        <dbReference type="SAM" id="MobiDB-lite"/>
    </source>
</evidence>
<proteinExistence type="inferred from homology"/>
<sequence length="204" mass="21520">MRLFAAVTPPAEALAELAGAVERLRGLPGAGRLRWTRPEGWHVTVAFYGEVPADSVAELGERLARAARRRAPVALGLAGGGRFSDTVLWTAAAGDVGELGRLAEAAEAAGRRTPGVGPGAGGGAGGRGSRRERRYRPHLTLARQRHGGGADLTPFTYALRDFTTPQRPVPALTLIRSHLPPPGEEGAQPDYEPLASWPLGRDET</sequence>
<comment type="similarity">
    <text evidence="2">Belongs to the 2H phosphoesterase superfamily. ThpR family.</text>
</comment>
<feature type="active site" description="Proton donor" evidence="2">
    <location>
        <position position="42"/>
    </location>
</feature>
<feature type="region of interest" description="Disordered" evidence="3">
    <location>
        <begin position="176"/>
        <end position="204"/>
    </location>
</feature>
<dbReference type="Proteomes" id="UP001500443">
    <property type="component" value="Unassembled WGS sequence"/>
</dbReference>
<dbReference type="PANTHER" id="PTHR35561:SF1">
    <property type="entry name" value="RNA 2',3'-CYCLIC PHOSPHODIESTERASE"/>
    <property type="match status" value="1"/>
</dbReference>
<feature type="region of interest" description="Disordered" evidence="3">
    <location>
        <begin position="108"/>
        <end position="133"/>
    </location>
</feature>
<feature type="short sequence motif" description="HXTX 2" evidence="2">
    <location>
        <begin position="138"/>
        <end position="141"/>
    </location>
</feature>